<evidence type="ECO:0000256" key="2">
    <source>
        <dbReference type="ARBA" id="ARBA00004752"/>
    </source>
</evidence>
<comment type="similarity">
    <text evidence="7">Belongs to the MurCDEF family.</text>
</comment>
<dbReference type="SUPFAM" id="SSF53244">
    <property type="entry name" value="MurD-like peptide ligases, peptide-binding domain"/>
    <property type="match status" value="1"/>
</dbReference>
<evidence type="ECO:0000259" key="9">
    <source>
        <dbReference type="Pfam" id="PF02875"/>
    </source>
</evidence>
<dbReference type="AlphaFoldDB" id="A0A7C3SMC4"/>
<comment type="catalytic activity">
    <reaction evidence="7 8">
        <text>UDP-N-acetyl-alpha-D-muramoyl-L-alanine + D-glutamate + ATP = UDP-N-acetyl-alpha-D-muramoyl-L-alanyl-D-glutamate + ADP + phosphate + H(+)</text>
        <dbReference type="Rhea" id="RHEA:16429"/>
        <dbReference type="ChEBI" id="CHEBI:15378"/>
        <dbReference type="ChEBI" id="CHEBI:29986"/>
        <dbReference type="ChEBI" id="CHEBI:30616"/>
        <dbReference type="ChEBI" id="CHEBI:43474"/>
        <dbReference type="ChEBI" id="CHEBI:83898"/>
        <dbReference type="ChEBI" id="CHEBI:83900"/>
        <dbReference type="ChEBI" id="CHEBI:456216"/>
        <dbReference type="EC" id="6.3.2.9"/>
    </reaction>
</comment>
<dbReference type="InterPro" id="IPR004101">
    <property type="entry name" value="Mur_ligase_C"/>
</dbReference>
<dbReference type="SUPFAM" id="SSF51984">
    <property type="entry name" value="MurCD N-terminal domain"/>
    <property type="match status" value="1"/>
</dbReference>
<dbReference type="PANTHER" id="PTHR43692:SF1">
    <property type="entry name" value="UDP-N-ACETYLMURAMOYLALANINE--D-GLUTAMATE LIGASE"/>
    <property type="match status" value="1"/>
</dbReference>
<accession>A0A7C3SMC4</accession>
<dbReference type="EMBL" id="DTHB01000060">
    <property type="protein sequence ID" value="HGB15687.1"/>
    <property type="molecule type" value="Genomic_DNA"/>
</dbReference>
<evidence type="ECO:0000259" key="10">
    <source>
        <dbReference type="Pfam" id="PF08245"/>
    </source>
</evidence>
<dbReference type="GO" id="GO:0071555">
    <property type="term" value="P:cell wall organization"/>
    <property type="evidence" value="ECO:0007669"/>
    <property type="project" value="UniProtKB-KW"/>
</dbReference>
<evidence type="ECO:0000256" key="4">
    <source>
        <dbReference type="ARBA" id="ARBA00022598"/>
    </source>
</evidence>
<gene>
    <name evidence="7 11" type="primary">murD</name>
    <name evidence="11" type="ORF">ENV62_10695</name>
</gene>
<evidence type="ECO:0000313" key="11">
    <source>
        <dbReference type="EMBL" id="HGB15687.1"/>
    </source>
</evidence>
<dbReference type="InterPro" id="IPR005762">
    <property type="entry name" value="MurD"/>
</dbReference>
<feature type="domain" description="Mur ligase C-terminal" evidence="9">
    <location>
        <begin position="312"/>
        <end position="424"/>
    </location>
</feature>
<sequence length="453" mass="49274">MELKGLKTLVVGLARTGVALARFLAAAGARVTVTDQAPASELSDSCQELKNFNIEKELGVPQPSRVTDYDLILLSPGVPPEVAWLQAARRVGIPIWGELELASRFITLPVLAVSGTNGKTTTTTLVGEFLKESGFRPLVGGNIGTPVISLLPRQTEADFLVVEVSSFQLDTAPNFHPQAAALLNISPDHLDRYPDYAAYVNSKAGLFRCQTAKDLKVLNADDPLVRSLNHGPSRVYRFSTLGILPCGAWLENDVIRVRLASGQEEQFPLRDILLPGRHNQENIMAALLLTLDAGAEPAACREVLARFRGLPHRLEWVARIGGVDFYDDSKGTNVVAVARSLAYFQRPVILIAGGRNKDSDFTVLSPLIREKVKALVLVGETKEHLARVWGDCAPAYLAADLAAAVARAWEIARPGDVVLLSPACASFDMFRDYAHRGETFQQLVREVQHAADS</sequence>
<dbReference type="Pfam" id="PF02875">
    <property type="entry name" value="Mur_ligase_C"/>
    <property type="match status" value="1"/>
</dbReference>
<dbReference type="GO" id="GO:0051301">
    <property type="term" value="P:cell division"/>
    <property type="evidence" value="ECO:0007669"/>
    <property type="project" value="UniProtKB-KW"/>
</dbReference>
<keyword evidence="7 8" id="KW-0961">Cell wall biogenesis/degradation</keyword>
<comment type="function">
    <text evidence="7 8">Cell wall formation. Catalyzes the addition of glutamate to the nucleotide precursor UDP-N-acetylmuramoyl-L-alanine (UMA).</text>
</comment>
<comment type="pathway">
    <text evidence="2 7 8">Cell wall biogenesis; peptidoglycan biosynthesis.</text>
</comment>
<dbReference type="GO" id="GO:0005737">
    <property type="term" value="C:cytoplasm"/>
    <property type="evidence" value="ECO:0007669"/>
    <property type="project" value="UniProtKB-SubCell"/>
</dbReference>
<evidence type="ECO:0000256" key="6">
    <source>
        <dbReference type="ARBA" id="ARBA00022840"/>
    </source>
</evidence>
<reference evidence="11" key="1">
    <citation type="journal article" date="2020" name="mSystems">
        <title>Genome- and Community-Level Interaction Insights into Carbon Utilization and Element Cycling Functions of Hydrothermarchaeota in Hydrothermal Sediment.</title>
        <authorList>
            <person name="Zhou Z."/>
            <person name="Liu Y."/>
            <person name="Xu W."/>
            <person name="Pan J."/>
            <person name="Luo Z.H."/>
            <person name="Li M."/>
        </authorList>
    </citation>
    <scope>NUCLEOTIDE SEQUENCE [LARGE SCALE GENOMIC DNA]</scope>
    <source>
        <strain evidence="11">SpSt-776</strain>
    </source>
</reference>
<dbReference type="InterPro" id="IPR036565">
    <property type="entry name" value="Mur-like_cat_sf"/>
</dbReference>
<dbReference type="NCBIfam" id="TIGR01087">
    <property type="entry name" value="murD"/>
    <property type="match status" value="1"/>
</dbReference>
<organism evidence="11">
    <name type="scientific">Desulfobacca acetoxidans</name>
    <dbReference type="NCBI Taxonomy" id="60893"/>
    <lineage>
        <taxon>Bacteria</taxon>
        <taxon>Pseudomonadati</taxon>
        <taxon>Thermodesulfobacteriota</taxon>
        <taxon>Desulfobaccia</taxon>
        <taxon>Desulfobaccales</taxon>
        <taxon>Desulfobaccaceae</taxon>
        <taxon>Desulfobacca</taxon>
    </lineage>
</organism>
<dbReference type="GO" id="GO:0008764">
    <property type="term" value="F:UDP-N-acetylmuramoylalanine-D-glutamate ligase activity"/>
    <property type="evidence" value="ECO:0007669"/>
    <property type="project" value="UniProtKB-UniRule"/>
</dbReference>
<dbReference type="InterPro" id="IPR036615">
    <property type="entry name" value="Mur_ligase_C_dom_sf"/>
</dbReference>
<dbReference type="HAMAP" id="MF_00639">
    <property type="entry name" value="MurD"/>
    <property type="match status" value="1"/>
</dbReference>
<dbReference type="Pfam" id="PF08245">
    <property type="entry name" value="Mur_ligase_M"/>
    <property type="match status" value="1"/>
</dbReference>
<dbReference type="InterPro" id="IPR013221">
    <property type="entry name" value="Mur_ligase_cen"/>
</dbReference>
<evidence type="ECO:0000256" key="7">
    <source>
        <dbReference type="HAMAP-Rule" id="MF_00639"/>
    </source>
</evidence>
<proteinExistence type="inferred from homology"/>
<evidence type="ECO:0000256" key="1">
    <source>
        <dbReference type="ARBA" id="ARBA00004496"/>
    </source>
</evidence>
<feature type="binding site" evidence="7">
    <location>
        <begin position="115"/>
        <end position="121"/>
    </location>
    <ligand>
        <name>ATP</name>
        <dbReference type="ChEBI" id="CHEBI:30616"/>
    </ligand>
</feature>
<keyword evidence="7 8" id="KW-0573">Peptidoglycan synthesis</keyword>
<dbReference type="GO" id="GO:0008360">
    <property type="term" value="P:regulation of cell shape"/>
    <property type="evidence" value="ECO:0007669"/>
    <property type="project" value="UniProtKB-KW"/>
</dbReference>
<dbReference type="Gene3D" id="3.40.50.720">
    <property type="entry name" value="NAD(P)-binding Rossmann-like Domain"/>
    <property type="match status" value="1"/>
</dbReference>
<keyword evidence="4 7" id="KW-0436">Ligase</keyword>
<dbReference type="Gene3D" id="3.40.1190.10">
    <property type="entry name" value="Mur-like, catalytic domain"/>
    <property type="match status" value="1"/>
</dbReference>
<feature type="domain" description="Mur ligase central" evidence="10">
    <location>
        <begin position="113"/>
        <end position="289"/>
    </location>
</feature>
<protein>
    <recommendedName>
        <fullName evidence="7 8">UDP-N-acetylmuramoylalanine--D-glutamate ligase</fullName>
        <ecNumber evidence="7 8">6.3.2.9</ecNumber>
    </recommendedName>
    <alternativeName>
        <fullName evidence="7">D-glutamic acid-adding enzyme</fullName>
    </alternativeName>
    <alternativeName>
        <fullName evidence="7">UDP-N-acetylmuramoyl-L-alanyl-D-glutamate synthetase</fullName>
    </alternativeName>
</protein>
<dbReference type="SUPFAM" id="SSF53623">
    <property type="entry name" value="MurD-like peptide ligases, catalytic domain"/>
    <property type="match status" value="1"/>
</dbReference>
<dbReference type="Gene3D" id="3.90.190.20">
    <property type="entry name" value="Mur ligase, C-terminal domain"/>
    <property type="match status" value="1"/>
</dbReference>
<keyword evidence="7 8" id="KW-0131">Cell cycle</keyword>
<comment type="caution">
    <text evidence="11">The sequence shown here is derived from an EMBL/GenBank/DDBJ whole genome shotgun (WGS) entry which is preliminary data.</text>
</comment>
<dbReference type="GO" id="GO:0005524">
    <property type="term" value="F:ATP binding"/>
    <property type="evidence" value="ECO:0007669"/>
    <property type="project" value="UniProtKB-UniRule"/>
</dbReference>
<keyword evidence="5 7" id="KW-0547">Nucleotide-binding</keyword>
<dbReference type="PANTHER" id="PTHR43692">
    <property type="entry name" value="UDP-N-ACETYLMURAMOYLALANINE--D-GLUTAMATE LIGASE"/>
    <property type="match status" value="1"/>
</dbReference>
<dbReference type="EC" id="6.3.2.9" evidence="7 8"/>
<evidence type="ECO:0000256" key="5">
    <source>
        <dbReference type="ARBA" id="ARBA00022741"/>
    </source>
</evidence>
<keyword evidence="6 7" id="KW-0067">ATP-binding</keyword>
<dbReference type="GO" id="GO:0009252">
    <property type="term" value="P:peptidoglycan biosynthetic process"/>
    <property type="evidence" value="ECO:0007669"/>
    <property type="project" value="UniProtKB-UniRule"/>
</dbReference>
<evidence type="ECO:0000256" key="3">
    <source>
        <dbReference type="ARBA" id="ARBA00022490"/>
    </source>
</evidence>
<name>A0A7C3SMC4_9BACT</name>
<dbReference type="Pfam" id="PF21799">
    <property type="entry name" value="MurD-like_N"/>
    <property type="match status" value="1"/>
</dbReference>
<dbReference type="UniPathway" id="UPA00219"/>
<keyword evidence="3 7" id="KW-0963">Cytoplasm</keyword>
<keyword evidence="7 8" id="KW-0132">Cell division</keyword>
<evidence type="ECO:0000256" key="8">
    <source>
        <dbReference type="RuleBase" id="RU003664"/>
    </source>
</evidence>
<keyword evidence="7 8" id="KW-0133">Cell shape</keyword>
<comment type="subcellular location">
    <subcellularLocation>
        <location evidence="1 7 8">Cytoplasm</location>
    </subcellularLocation>
</comment>